<comment type="caution">
    <text evidence="2">The sequence shown here is derived from an EMBL/GenBank/DDBJ whole genome shotgun (WGS) entry which is preliminary data.</text>
</comment>
<keyword evidence="3" id="KW-1185">Reference proteome</keyword>
<reference evidence="3" key="1">
    <citation type="journal article" date="2019" name="Int. J. Syst. Evol. Microbiol.">
        <title>The Global Catalogue of Microorganisms (GCM) 10K type strain sequencing project: providing services to taxonomists for standard genome sequencing and annotation.</title>
        <authorList>
            <consortium name="The Broad Institute Genomics Platform"/>
            <consortium name="The Broad Institute Genome Sequencing Center for Infectious Disease"/>
            <person name="Wu L."/>
            <person name="Ma J."/>
        </authorList>
    </citation>
    <scope>NUCLEOTIDE SEQUENCE [LARGE SCALE GENOMIC DNA]</scope>
    <source>
        <strain evidence="3">JCM 16929</strain>
    </source>
</reference>
<organism evidence="2 3">
    <name type="scientific">Microlunatus ginsengisoli</name>
    <dbReference type="NCBI Taxonomy" id="363863"/>
    <lineage>
        <taxon>Bacteria</taxon>
        <taxon>Bacillati</taxon>
        <taxon>Actinomycetota</taxon>
        <taxon>Actinomycetes</taxon>
        <taxon>Propionibacteriales</taxon>
        <taxon>Propionibacteriaceae</taxon>
        <taxon>Microlunatus</taxon>
    </lineage>
</organism>
<protein>
    <submittedName>
        <fullName evidence="2">Uncharacterized protein</fullName>
    </submittedName>
</protein>
<evidence type="ECO:0000256" key="1">
    <source>
        <dbReference type="SAM" id="MobiDB-lite"/>
    </source>
</evidence>
<accession>A0ABP6ZTM2</accession>
<evidence type="ECO:0000313" key="3">
    <source>
        <dbReference type="Proteomes" id="UP001501490"/>
    </source>
</evidence>
<feature type="compositionally biased region" description="Low complexity" evidence="1">
    <location>
        <begin position="130"/>
        <end position="143"/>
    </location>
</feature>
<dbReference type="Proteomes" id="UP001501490">
    <property type="component" value="Unassembled WGS sequence"/>
</dbReference>
<dbReference type="EMBL" id="BAABAB010000015">
    <property type="protein sequence ID" value="GAA3619461.1"/>
    <property type="molecule type" value="Genomic_DNA"/>
</dbReference>
<name>A0ABP6ZTM2_9ACTN</name>
<evidence type="ECO:0000313" key="2">
    <source>
        <dbReference type="EMBL" id="GAA3619461.1"/>
    </source>
</evidence>
<feature type="region of interest" description="Disordered" evidence="1">
    <location>
        <begin position="361"/>
        <end position="419"/>
    </location>
</feature>
<feature type="region of interest" description="Disordered" evidence="1">
    <location>
        <begin position="119"/>
        <end position="166"/>
    </location>
</feature>
<sequence>MFFTPDIRLVRAEDHVVLDVSVIGLQQGQIDTPDGRRYVLTGSGQLRVRFGAQQILEYAAPAPSGSGTTIRARQDVPIYGPASDVVVTVAPASPPIELSVAGILDALGRYPLAVAAGTPSLDRAAPPTPRQRAQRAAAVRTPQNGSPPADGVRTDPRGANANPGPVTRIAFPRRLVVEVPGGPGPRLSHASEPVSNGGAVELWTSRYALLSTDPTEPPSEPPIPVGLGKLPGNPNPPLAVSDTLLVNTLTDANVDTFAARASAADPATMTDLALSGLGGWITLDGTWQQADPTLPPDRLRHETRQGRDQFQHNVLVGRLLPFGNLCVLTSTTVRKFETGSRRSAALSSVANLDILEPTVPFPETRSETVPPPAGSPPGTPPTVVTRGNPWPWDSITVANPPAGNQGPGPQGHPELSSFTVGGSDWRFEVTAVDRQGNPTTLRLPMYFRAGTAPIPPGLANAWVAAVAATGIDLAGQPLAMTSVPPPAPLPPHADGRVRPGRAGGGLPLAETATTVLANNLTLGFAADGRPEVTELLARIPSIDAPVRDLVGQAGQPGQPNPAAAVGEVALSYAKAYRDAAYTALNAQGQLFLQAVKKEGKEAVLELGKSAAGGLAAAGLPIGALSASYGTVAGSLDPAKVQDSLTKLASGKVDLSVLTEGVGTLLGLVPLDEIVDLDADLPLDEAQKVVTDGQDGVLTKTILYDVPLFRRDPVTHAVIPFRKGFIELAPRADLTNPKLTVTQTLTADADAQQAHQTTYAEVKGLELKVFYRSDPPANEAALVTVPFKTISASFRDTEKPEIDVKFSAIRFGGLLAFVGVLAELIDDLGLSDPPALEITPTGAKSSFSFQVPTVAVGMFALANVTFATSLELNFATQPAVLLLVEFSSFDHPFRLTVALLGGGGYLRIGAASDGLALIEGSLSFGAAIAVNLGVAAGSVEAMGGVCFRYDRAAQLAEIVAFLRVRGEINVLGLISVSVTLMITLTYDLNRNSLIGEATLVVQVSVLFFSQSVTVPFTWEIAGGNADPTFAELMAPQGAVGELPWDTYCLAYA</sequence>
<proteinExistence type="predicted"/>
<feature type="compositionally biased region" description="Pro residues" evidence="1">
    <location>
        <begin position="369"/>
        <end position="380"/>
    </location>
</feature>
<gene>
    <name evidence="2" type="ORF">GCM10022236_22110</name>
</gene>